<comment type="catalytic activity">
    <reaction evidence="3">
        <text>a D-aminoacyl-tRNA + H2O = a tRNA + a D-alpha-amino acid + H(+)</text>
        <dbReference type="Rhea" id="RHEA:13953"/>
        <dbReference type="Rhea" id="RHEA-COMP:10123"/>
        <dbReference type="Rhea" id="RHEA-COMP:10124"/>
        <dbReference type="ChEBI" id="CHEBI:15377"/>
        <dbReference type="ChEBI" id="CHEBI:15378"/>
        <dbReference type="ChEBI" id="CHEBI:59871"/>
        <dbReference type="ChEBI" id="CHEBI:78442"/>
        <dbReference type="ChEBI" id="CHEBI:79333"/>
        <dbReference type="EC" id="3.1.1.96"/>
    </reaction>
</comment>
<organism evidence="4 5">
    <name type="scientific">Salinisphaera shabanensis E1L3A</name>
    <dbReference type="NCBI Taxonomy" id="1033802"/>
    <lineage>
        <taxon>Bacteria</taxon>
        <taxon>Pseudomonadati</taxon>
        <taxon>Pseudomonadota</taxon>
        <taxon>Gammaproteobacteria</taxon>
        <taxon>Salinisphaerales</taxon>
        <taxon>Salinisphaeraceae</taxon>
        <taxon>Salinisphaera</taxon>
    </lineage>
</organism>
<keyword evidence="2 3" id="KW-0378">Hydrolase</keyword>
<dbReference type="NCBIfam" id="TIGR00256">
    <property type="entry name" value="D-aminoacyl-tRNA deacylase"/>
    <property type="match status" value="1"/>
</dbReference>
<dbReference type="PANTHER" id="PTHR10472:SF5">
    <property type="entry name" value="D-AMINOACYL-TRNA DEACYLASE 1"/>
    <property type="match status" value="1"/>
</dbReference>
<protein>
    <recommendedName>
        <fullName evidence="3">D-aminoacyl-tRNA deacylase</fullName>
        <shortName evidence="3">DTD</shortName>
        <ecNumber evidence="3">3.1.1.96</ecNumber>
    </recommendedName>
    <alternativeName>
        <fullName evidence="3">Gly-tRNA(Ala) deacylase</fullName>
        <ecNumber evidence="3">3.1.1.-</ecNumber>
    </alternativeName>
</protein>
<dbReference type="HAMAP" id="MF_00518">
    <property type="entry name" value="Deacylase_Dtd"/>
    <property type="match status" value="1"/>
</dbReference>
<keyword evidence="3" id="KW-0820">tRNA-binding</keyword>
<dbReference type="GO" id="GO:0051500">
    <property type="term" value="F:D-tyrosyl-tRNA(Tyr) deacylase activity"/>
    <property type="evidence" value="ECO:0007669"/>
    <property type="project" value="TreeGrafter"/>
</dbReference>
<dbReference type="AlphaFoldDB" id="U2E1A7"/>
<dbReference type="STRING" id="1033802.SSPSH_003464"/>
<dbReference type="Pfam" id="PF02580">
    <property type="entry name" value="Tyr_Deacylase"/>
    <property type="match status" value="1"/>
</dbReference>
<evidence type="ECO:0000313" key="4">
    <source>
        <dbReference type="EMBL" id="ERJ17701.1"/>
    </source>
</evidence>
<dbReference type="RefSeq" id="WP_006915152.1">
    <property type="nucleotide sequence ID" value="NZ_AFNV02000030.1"/>
</dbReference>
<dbReference type="GO" id="GO:0000049">
    <property type="term" value="F:tRNA binding"/>
    <property type="evidence" value="ECO:0007669"/>
    <property type="project" value="UniProtKB-UniRule"/>
</dbReference>
<proteinExistence type="inferred from homology"/>
<gene>
    <name evidence="3 4" type="primary">dtd</name>
    <name evidence="4" type="ORF">SSPSH_003464</name>
</gene>
<reference evidence="4 5" key="2">
    <citation type="journal article" date="2013" name="PLoS ONE">
        <title>INDIGO - INtegrated Data Warehouse of MIcrobial GenOmes with Examples from the Red Sea Extremophiles.</title>
        <authorList>
            <person name="Alam I."/>
            <person name="Antunes A."/>
            <person name="Kamau A.A."/>
            <person name="Ba Alawi W."/>
            <person name="Kalkatawi M."/>
            <person name="Stingl U."/>
            <person name="Bajic V.B."/>
        </authorList>
    </citation>
    <scope>NUCLEOTIDE SEQUENCE [LARGE SCALE GENOMIC DNA]</scope>
    <source>
        <strain evidence="4 5">E1L3A</strain>
    </source>
</reference>
<comment type="domain">
    <text evidence="3">A Gly-cisPro motif from one monomer fits into the active site of the other monomer to allow specific chiral rejection of L-amino acids.</text>
</comment>
<dbReference type="InterPro" id="IPR003732">
    <property type="entry name" value="Daa-tRNA_deacyls_DTD"/>
</dbReference>
<dbReference type="GO" id="GO:0019478">
    <property type="term" value="P:D-amino acid catabolic process"/>
    <property type="evidence" value="ECO:0007669"/>
    <property type="project" value="UniProtKB-UniRule"/>
</dbReference>
<dbReference type="FunFam" id="3.50.80.10:FF:000001">
    <property type="entry name" value="D-aminoacyl-tRNA deacylase"/>
    <property type="match status" value="1"/>
</dbReference>
<keyword evidence="3" id="KW-0694">RNA-binding</keyword>
<feature type="short sequence motif" description="Gly-cisPro motif, important for rejection of L-amino acids" evidence="3">
    <location>
        <begin position="138"/>
        <end position="139"/>
    </location>
</feature>
<dbReference type="InterPro" id="IPR023509">
    <property type="entry name" value="DTD-like_sf"/>
</dbReference>
<dbReference type="GO" id="GO:0005737">
    <property type="term" value="C:cytoplasm"/>
    <property type="evidence" value="ECO:0007669"/>
    <property type="project" value="UniProtKB-SubCell"/>
</dbReference>
<dbReference type="PANTHER" id="PTHR10472">
    <property type="entry name" value="D-TYROSYL-TRNA TYR DEACYLASE"/>
    <property type="match status" value="1"/>
</dbReference>
<dbReference type="SUPFAM" id="SSF69500">
    <property type="entry name" value="DTD-like"/>
    <property type="match status" value="1"/>
</dbReference>
<dbReference type="GO" id="GO:0043908">
    <property type="term" value="F:Ser(Gly)-tRNA(Ala) hydrolase activity"/>
    <property type="evidence" value="ECO:0007669"/>
    <property type="project" value="UniProtKB-UniRule"/>
</dbReference>
<dbReference type="Proteomes" id="UP000006242">
    <property type="component" value="Unassembled WGS sequence"/>
</dbReference>
<name>U2E1A7_9GAMM</name>
<comment type="subunit">
    <text evidence="3">Homodimer.</text>
</comment>
<dbReference type="OrthoDB" id="9801395at2"/>
<dbReference type="GO" id="GO:0106026">
    <property type="term" value="F:Gly-tRNA(Ala) deacylase activity"/>
    <property type="evidence" value="ECO:0007669"/>
    <property type="project" value="UniProtKB-UniRule"/>
</dbReference>
<comment type="caution">
    <text evidence="4">The sequence shown here is derived from an EMBL/GenBank/DDBJ whole genome shotgun (WGS) entry which is preliminary data.</text>
</comment>
<comment type="similarity">
    <text evidence="1 3">Belongs to the DTD family.</text>
</comment>
<dbReference type="EC" id="3.1.1.96" evidence="3"/>
<reference evidence="4 5" key="1">
    <citation type="journal article" date="2011" name="J. Bacteriol.">
        <title>Genome sequence of Salinisphaera shabanensis, a gammaproteobacterium from the harsh, variable environment of the brine-seawater interface of the Shaban Deep in the Red Sea.</title>
        <authorList>
            <person name="Antunes A."/>
            <person name="Alam I."/>
            <person name="Bajic V.B."/>
            <person name="Stingl U."/>
        </authorList>
    </citation>
    <scope>NUCLEOTIDE SEQUENCE [LARGE SCALE GENOMIC DNA]</scope>
    <source>
        <strain evidence="4 5">E1L3A</strain>
    </source>
</reference>
<dbReference type="EMBL" id="AFNV02000030">
    <property type="protein sequence ID" value="ERJ17701.1"/>
    <property type="molecule type" value="Genomic_DNA"/>
</dbReference>
<dbReference type="eggNOG" id="COG1490">
    <property type="taxonomic scope" value="Bacteria"/>
</dbReference>
<dbReference type="Gene3D" id="3.50.80.10">
    <property type="entry name" value="D-tyrosyl-tRNA(Tyr) deacylase"/>
    <property type="match status" value="1"/>
</dbReference>
<comment type="function">
    <text evidence="3">An aminoacyl-tRNA editing enzyme that deacylates mischarged D-aminoacyl-tRNAs. Also deacylates mischarged glycyl-tRNA(Ala), protecting cells against glycine mischarging by AlaRS. Acts via tRNA-based rather than protein-based catalysis; rejects L-amino acids rather than detecting D-amino acids in the active site. By recycling D-aminoacyl-tRNA to D-amino acids and free tRNA molecules, this enzyme counteracts the toxicity associated with the formation of D-aminoacyl-tRNA entities in vivo and helps enforce protein L-homochirality.</text>
</comment>
<evidence type="ECO:0000313" key="5">
    <source>
        <dbReference type="Proteomes" id="UP000006242"/>
    </source>
</evidence>
<evidence type="ECO:0000256" key="1">
    <source>
        <dbReference type="ARBA" id="ARBA00009673"/>
    </source>
</evidence>
<evidence type="ECO:0000256" key="3">
    <source>
        <dbReference type="HAMAP-Rule" id="MF_00518"/>
    </source>
</evidence>
<keyword evidence="3" id="KW-0963">Cytoplasm</keyword>
<evidence type="ECO:0000256" key="2">
    <source>
        <dbReference type="ARBA" id="ARBA00022801"/>
    </source>
</evidence>
<comment type="catalytic activity">
    <reaction evidence="3">
        <text>glycyl-tRNA(Ala) + H2O = tRNA(Ala) + glycine + H(+)</text>
        <dbReference type="Rhea" id="RHEA:53744"/>
        <dbReference type="Rhea" id="RHEA-COMP:9657"/>
        <dbReference type="Rhea" id="RHEA-COMP:13640"/>
        <dbReference type="ChEBI" id="CHEBI:15377"/>
        <dbReference type="ChEBI" id="CHEBI:15378"/>
        <dbReference type="ChEBI" id="CHEBI:57305"/>
        <dbReference type="ChEBI" id="CHEBI:78442"/>
        <dbReference type="ChEBI" id="CHEBI:78522"/>
    </reaction>
</comment>
<keyword evidence="5" id="KW-1185">Reference proteome</keyword>
<dbReference type="EC" id="3.1.1.-" evidence="3"/>
<comment type="subcellular location">
    <subcellularLocation>
        <location evidence="3">Cytoplasm</location>
    </subcellularLocation>
</comment>
<sequence length="146" mass="15855">MIALIQRVTQAAVAIDGETVARIGPGVLALVAAEPDDTAAQATRLAERVLGYRIFADECGRMNHSTRQTGRQVLAVPQFTLAADTQRGNRPGFSSACPPARARELFDTFIDVLHARHTERIEQGVFGADMQVSLINDGPVTFWLHS</sequence>
<accession>U2E1A7</accession>